<dbReference type="InterPro" id="IPR056924">
    <property type="entry name" value="SH3_Tf2-1"/>
</dbReference>
<evidence type="ECO:0000256" key="4">
    <source>
        <dbReference type="ARBA" id="ARBA00022695"/>
    </source>
</evidence>
<keyword evidence="9" id="KW-0378">Hydrolase</keyword>
<dbReference type="SUPFAM" id="SSF50630">
    <property type="entry name" value="Acid proteases"/>
    <property type="match status" value="1"/>
</dbReference>
<dbReference type="SUPFAM" id="SSF53098">
    <property type="entry name" value="Ribonuclease H-like"/>
    <property type="match status" value="1"/>
</dbReference>
<dbReference type="InterPro" id="IPR036397">
    <property type="entry name" value="RNaseH_sf"/>
</dbReference>
<dbReference type="Gene3D" id="2.40.70.10">
    <property type="entry name" value="Acid Proteases"/>
    <property type="match status" value="1"/>
</dbReference>
<evidence type="ECO:0000256" key="14">
    <source>
        <dbReference type="ARBA" id="ARBA00023125"/>
    </source>
</evidence>
<evidence type="ECO:0000256" key="11">
    <source>
        <dbReference type="ARBA" id="ARBA00022908"/>
    </source>
</evidence>
<name>A0A6L2J7V6_TANCI</name>
<keyword evidence="14" id="KW-0238">DNA-binding</keyword>
<evidence type="ECO:0000256" key="8">
    <source>
        <dbReference type="ARBA" id="ARBA00022759"/>
    </source>
</evidence>
<accession>A0A6L2J7V6</accession>
<dbReference type="InterPro" id="IPR043128">
    <property type="entry name" value="Rev_trsase/Diguanyl_cyclase"/>
</dbReference>
<keyword evidence="4" id="KW-0548">Nucleotidyltransferase</keyword>
<dbReference type="Gene3D" id="3.30.70.270">
    <property type="match status" value="1"/>
</dbReference>
<dbReference type="Pfam" id="PF00098">
    <property type="entry name" value="zf-CCHC"/>
    <property type="match status" value="1"/>
</dbReference>
<evidence type="ECO:0000256" key="1">
    <source>
        <dbReference type="ARBA" id="ARBA00012493"/>
    </source>
</evidence>
<keyword evidence="3" id="KW-0808">Transferase</keyword>
<dbReference type="GO" id="GO:0004519">
    <property type="term" value="F:endonuclease activity"/>
    <property type="evidence" value="ECO:0007669"/>
    <property type="project" value="UniProtKB-KW"/>
</dbReference>
<dbReference type="EC" id="2.7.7.49" evidence="1"/>
<keyword evidence="7" id="KW-0064">Aspartyl protease</keyword>
<evidence type="ECO:0000256" key="5">
    <source>
        <dbReference type="ARBA" id="ARBA00022722"/>
    </source>
</evidence>
<feature type="region of interest" description="Disordered" evidence="17">
    <location>
        <begin position="1"/>
        <end position="21"/>
    </location>
</feature>
<organism evidence="19">
    <name type="scientific">Tanacetum cinerariifolium</name>
    <name type="common">Dalmatian daisy</name>
    <name type="synonym">Chrysanthemum cinerariifolium</name>
    <dbReference type="NCBI Taxonomy" id="118510"/>
    <lineage>
        <taxon>Eukaryota</taxon>
        <taxon>Viridiplantae</taxon>
        <taxon>Streptophyta</taxon>
        <taxon>Embryophyta</taxon>
        <taxon>Tracheophyta</taxon>
        <taxon>Spermatophyta</taxon>
        <taxon>Magnoliopsida</taxon>
        <taxon>eudicotyledons</taxon>
        <taxon>Gunneridae</taxon>
        <taxon>Pentapetalae</taxon>
        <taxon>asterids</taxon>
        <taxon>campanulids</taxon>
        <taxon>Asterales</taxon>
        <taxon>Asteraceae</taxon>
        <taxon>Asteroideae</taxon>
        <taxon>Anthemideae</taxon>
        <taxon>Anthemidinae</taxon>
        <taxon>Tanacetum</taxon>
    </lineage>
</organism>
<dbReference type="Pfam" id="PF08284">
    <property type="entry name" value="RVP_2"/>
    <property type="match status" value="1"/>
</dbReference>
<dbReference type="GO" id="GO:0008270">
    <property type="term" value="F:zinc ion binding"/>
    <property type="evidence" value="ECO:0007669"/>
    <property type="project" value="UniProtKB-KW"/>
</dbReference>
<dbReference type="GO" id="GO:0003677">
    <property type="term" value="F:DNA binding"/>
    <property type="evidence" value="ECO:0007669"/>
    <property type="project" value="UniProtKB-KW"/>
</dbReference>
<dbReference type="InterPro" id="IPR001969">
    <property type="entry name" value="Aspartic_peptidase_AS"/>
</dbReference>
<evidence type="ECO:0000256" key="17">
    <source>
        <dbReference type="SAM" id="MobiDB-lite"/>
    </source>
</evidence>
<dbReference type="InterPro" id="IPR041373">
    <property type="entry name" value="RT_RNaseH"/>
</dbReference>
<feature type="domain" description="CCHC-type" evidence="18">
    <location>
        <begin position="268"/>
        <end position="283"/>
    </location>
</feature>
<dbReference type="InterPro" id="IPR036875">
    <property type="entry name" value="Znf_CCHC_sf"/>
</dbReference>
<dbReference type="PANTHER" id="PTHR37984">
    <property type="entry name" value="PROTEIN CBG26694"/>
    <property type="match status" value="1"/>
</dbReference>
<evidence type="ECO:0000256" key="13">
    <source>
        <dbReference type="ARBA" id="ARBA00022932"/>
    </source>
</evidence>
<dbReference type="CDD" id="cd09274">
    <property type="entry name" value="RNase_HI_RT_Ty3"/>
    <property type="match status" value="1"/>
</dbReference>
<keyword evidence="16" id="KW-0863">Zinc-finger</keyword>
<evidence type="ECO:0000256" key="7">
    <source>
        <dbReference type="ARBA" id="ARBA00022750"/>
    </source>
</evidence>
<keyword evidence="12 19" id="KW-0695">RNA-directed DNA polymerase</keyword>
<dbReference type="InterPro" id="IPR001878">
    <property type="entry name" value="Znf_CCHC"/>
</dbReference>
<dbReference type="PROSITE" id="PS50158">
    <property type="entry name" value="ZF_CCHC"/>
    <property type="match status" value="1"/>
</dbReference>
<evidence type="ECO:0000256" key="12">
    <source>
        <dbReference type="ARBA" id="ARBA00022918"/>
    </source>
</evidence>
<dbReference type="InterPro" id="IPR012337">
    <property type="entry name" value="RNaseH-like_sf"/>
</dbReference>
<proteinExistence type="predicted"/>
<dbReference type="EMBL" id="BKCJ010000387">
    <property type="protein sequence ID" value="GEU32752.1"/>
    <property type="molecule type" value="Genomic_DNA"/>
</dbReference>
<evidence type="ECO:0000256" key="15">
    <source>
        <dbReference type="ARBA" id="ARBA00023172"/>
    </source>
</evidence>
<dbReference type="InterPro" id="IPR050951">
    <property type="entry name" value="Retrovirus_Pol_polyprotein"/>
</dbReference>
<evidence type="ECO:0000313" key="19">
    <source>
        <dbReference type="EMBL" id="GEU32752.1"/>
    </source>
</evidence>
<reference evidence="19" key="1">
    <citation type="journal article" date="2019" name="Sci. Rep.">
        <title>Draft genome of Tanacetum cinerariifolium, the natural source of mosquito coil.</title>
        <authorList>
            <person name="Yamashiro T."/>
            <person name="Shiraishi A."/>
            <person name="Satake H."/>
            <person name="Nakayama K."/>
        </authorList>
    </citation>
    <scope>NUCLEOTIDE SEQUENCE</scope>
</reference>
<dbReference type="AlphaFoldDB" id="A0A6L2J7V6"/>
<dbReference type="Pfam" id="PF24626">
    <property type="entry name" value="SH3_Tf2-1"/>
    <property type="match status" value="1"/>
</dbReference>
<dbReference type="SUPFAM" id="SSF57756">
    <property type="entry name" value="Retrovirus zinc finger-like domains"/>
    <property type="match status" value="1"/>
</dbReference>
<dbReference type="Gene3D" id="4.10.60.10">
    <property type="entry name" value="Zinc finger, CCHC-type"/>
    <property type="match status" value="1"/>
</dbReference>
<dbReference type="Pfam" id="PF17921">
    <property type="entry name" value="Integrase_H2C2"/>
    <property type="match status" value="1"/>
</dbReference>
<keyword evidence="8" id="KW-0255">Endonuclease</keyword>
<sequence>MAPKRATRSTTAAPAATTKTAPTTTISVTNAQLKAMIGQGITEAMAARDAERNMNDEGNHNSGTCGVTSLTQWFERVDTVFDISKCAVENQVKFSTCTLHGVVLTWWKSHVRTVGQDIANNMPWSTLMKLMTVKYCPRNEIQRLEAEMYELKEAIEFATGLLDKKIRTFAERQVDNKREFDDTSKNNQKQHQPSKRQDVARAYTVGLGEKKPYGGLKPLCTKCNYHHEGQCAPKCYKCEKYCHLARECKYHTKTNNQRSTEAGQKITCFECEANGHFKRECPNLRNKNRGNHSGNGNAPAKVYMVGNVRTNPDSNVVTGTFILNNHYVLILFDTGTDMSFVSTAFSSLNYIVPTALDYSVDVELADGRLIQVNTLIQGCTLNFLNHLFNINLLPLEMGGFDVIIVMDWLSRYQAVIDCAEKTFHIPFGNKIRIVRARALYRLALSEMKELLDQLQELSDKGFIRPSSSPKGAPEHEEHLKLILELLKKDELYAKFSKCEFWIPQVQFLSHVIDCHGLGAVLMQREKVILSYTTHDLELSAVVFALKIWRHYLYGTKCTVFTDHKSLQHILGQKELNMRQRRWLELLSDYDSQIEAQKPENIKNEDVGGMIKKDIPKERLKPRADRTLCLNDRSWLPCYGDLRTLIMYESHKSKYSIYPGSDKMYQDMNKLYWWPNMKANVDAYISKCLTHAKVKVEHQRPSGLLVQPEIPKWKWDNITMDFVTKLPNSSQEIDKMYLKKGAKRHGIPVSIISNRDPWFTSNFWRSLQKALGTRLDLSIAYHPETDRQSERTIQTLEDMLRACVIDFGKGVVHFGKREKLNPRYVGPFKMLDKVEDVSYKFKLPQELSRVHNTFHVSNLKKCHADEPLVVPLDGLKFDDKFHFIEEPVEIMDHEVKRLKQSRILIIKVRWNSRRGPEFTWECEDQFQKKYPHLFTKTVPSSSTAS</sequence>
<dbReference type="SUPFAM" id="SSF56672">
    <property type="entry name" value="DNA/RNA polymerases"/>
    <property type="match status" value="1"/>
</dbReference>
<dbReference type="CDD" id="cd00303">
    <property type="entry name" value="retropepsin_like"/>
    <property type="match status" value="1"/>
</dbReference>
<gene>
    <name evidence="19" type="ORF">Tci_004730</name>
</gene>
<dbReference type="Pfam" id="PF17917">
    <property type="entry name" value="RT_RNaseH"/>
    <property type="match status" value="1"/>
</dbReference>
<protein>
    <recommendedName>
        <fullName evidence="1">RNA-directed DNA polymerase</fullName>
        <ecNumber evidence="1">2.7.7.49</ecNumber>
    </recommendedName>
</protein>
<evidence type="ECO:0000256" key="10">
    <source>
        <dbReference type="ARBA" id="ARBA00022842"/>
    </source>
</evidence>
<evidence type="ECO:0000256" key="6">
    <source>
        <dbReference type="ARBA" id="ARBA00022723"/>
    </source>
</evidence>
<dbReference type="GO" id="GO:0006508">
    <property type="term" value="P:proteolysis"/>
    <property type="evidence" value="ECO:0007669"/>
    <property type="project" value="UniProtKB-KW"/>
</dbReference>
<keyword evidence="11" id="KW-0229">DNA integration</keyword>
<evidence type="ECO:0000256" key="2">
    <source>
        <dbReference type="ARBA" id="ARBA00022670"/>
    </source>
</evidence>
<keyword evidence="10" id="KW-0460">Magnesium</keyword>
<feature type="region of interest" description="Disordered" evidence="17">
    <location>
        <begin position="177"/>
        <end position="198"/>
    </location>
</feature>
<keyword evidence="2" id="KW-0645">Protease</keyword>
<keyword evidence="6" id="KW-0479">Metal-binding</keyword>
<dbReference type="PROSITE" id="PS00141">
    <property type="entry name" value="ASP_PROTEASE"/>
    <property type="match status" value="1"/>
</dbReference>
<dbReference type="Gene3D" id="3.30.420.10">
    <property type="entry name" value="Ribonuclease H-like superfamily/Ribonuclease H"/>
    <property type="match status" value="1"/>
</dbReference>
<evidence type="ECO:0000259" key="18">
    <source>
        <dbReference type="PROSITE" id="PS50158"/>
    </source>
</evidence>
<dbReference type="SMART" id="SM00343">
    <property type="entry name" value="ZnF_C2HC"/>
    <property type="match status" value="2"/>
</dbReference>
<dbReference type="Gene3D" id="1.10.340.70">
    <property type="match status" value="1"/>
</dbReference>
<dbReference type="GO" id="GO:0015074">
    <property type="term" value="P:DNA integration"/>
    <property type="evidence" value="ECO:0007669"/>
    <property type="project" value="UniProtKB-KW"/>
</dbReference>
<dbReference type="InterPro" id="IPR043502">
    <property type="entry name" value="DNA/RNA_pol_sf"/>
</dbReference>
<dbReference type="GO" id="GO:0003964">
    <property type="term" value="F:RNA-directed DNA polymerase activity"/>
    <property type="evidence" value="ECO:0007669"/>
    <property type="project" value="UniProtKB-KW"/>
</dbReference>
<keyword evidence="5" id="KW-0540">Nuclease</keyword>
<dbReference type="GO" id="GO:0003887">
    <property type="term" value="F:DNA-directed DNA polymerase activity"/>
    <property type="evidence" value="ECO:0007669"/>
    <property type="project" value="UniProtKB-KW"/>
</dbReference>
<dbReference type="InterPro" id="IPR021109">
    <property type="entry name" value="Peptidase_aspartic_dom_sf"/>
</dbReference>
<dbReference type="GO" id="GO:0006310">
    <property type="term" value="P:DNA recombination"/>
    <property type="evidence" value="ECO:0007669"/>
    <property type="project" value="UniProtKB-KW"/>
</dbReference>
<evidence type="ECO:0000256" key="3">
    <source>
        <dbReference type="ARBA" id="ARBA00022679"/>
    </source>
</evidence>
<keyword evidence="16" id="KW-0862">Zinc</keyword>
<dbReference type="InterPro" id="IPR041588">
    <property type="entry name" value="Integrase_H2C2"/>
</dbReference>
<evidence type="ECO:0000256" key="9">
    <source>
        <dbReference type="ARBA" id="ARBA00022801"/>
    </source>
</evidence>
<dbReference type="GO" id="GO:0004190">
    <property type="term" value="F:aspartic-type endopeptidase activity"/>
    <property type="evidence" value="ECO:0007669"/>
    <property type="project" value="UniProtKB-KW"/>
</dbReference>
<comment type="caution">
    <text evidence="19">The sequence shown here is derived from an EMBL/GenBank/DDBJ whole genome shotgun (WGS) entry which is preliminary data.</text>
</comment>
<keyword evidence="13" id="KW-0239">DNA-directed DNA polymerase</keyword>
<keyword evidence="15" id="KW-0233">DNA recombination</keyword>
<dbReference type="PANTHER" id="PTHR37984:SF5">
    <property type="entry name" value="PROTEIN NYNRIN-LIKE"/>
    <property type="match status" value="1"/>
</dbReference>
<evidence type="ECO:0000256" key="16">
    <source>
        <dbReference type="PROSITE-ProRule" id="PRU00047"/>
    </source>
</evidence>